<proteinExistence type="predicted"/>
<dbReference type="PROSITE" id="PS51186">
    <property type="entry name" value="GNAT"/>
    <property type="match status" value="1"/>
</dbReference>
<evidence type="ECO:0000313" key="3">
    <source>
        <dbReference type="Proteomes" id="UP000586454"/>
    </source>
</evidence>
<protein>
    <recommendedName>
        <fullName evidence="1">N-acetyltransferase domain-containing protein</fullName>
    </recommendedName>
</protein>
<reference evidence="2 3" key="1">
    <citation type="submission" date="2020-06" db="EMBL/GenBank/DDBJ databases">
        <authorList>
            <person name="Criscuolo A."/>
        </authorList>
    </citation>
    <scope>NUCLEOTIDE SEQUENCE [LARGE SCALE GENOMIC DNA]</scope>
    <source>
        <strain evidence="2">1804121828</strain>
    </source>
</reference>
<dbReference type="InterPro" id="IPR016181">
    <property type="entry name" value="Acyl_CoA_acyltransferase"/>
</dbReference>
<evidence type="ECO:0000259" key="1">
    <source>
        <dbReference type="PROSITE" id="PS51186"/>
    </source>
</evidence>
<comment type="caution">
    <text evidence="2">The sequence shown here is derived from an EMBL/GenBank/DDBJ whole genome shotgun (WGS) entry which is preliminary data.</text>
</comment>
<dbReference type="EMBL" id="CAIJCS010000028">
    <property type="protein sequence ID" value="CAC9936107.1"/>
    <property type="molecule type" value="Genomic_DNA"/>
</dbReference>
<dbReference type="RefSeq" id="WP_218956350.1">
    <property type="nucleotide sequence ID" value="NZ_CAIJCS010000028.1"/>
</dbReference>
<name>A0A6V6Y7N7_9FIRM</name>
<dbReference type="GO" id="GO:0016747">
    <property type="term" value="F:acyltransferase activity, transferring groups other than amino-acyl groups"/>
    <property type="evidence" value="ECO:0007669"/>
    <property type="project" value="InterPro"/>
</dbReference>
<gene>
    <name evidence="2" type="ORF">PEPNEM18_01655</name>
</gene>
<keyword evidence="3" id="KW-1185">Reference proteome</keyword>
<dbReference type="CDD" id="cd04301">
    <property type="entry name" value="NAT_SF"/>
    <property type="match status" value="1"/>
</dbReference>
<dbReference type="Gene3D" id="3.40.630.30">
    <property type="match status" value="1"/>
</dbReference>
<dbReference type="SUPFAM" id="SSF55729">
    <property type="entry name" value="Acyl-CoA N-acyltransferases (Nat)"/>
    <property type="match status" value="1"/>
</dbReference>
<sequence>MALLEEEIVASAIINSAQVDVYEKGEWQYDAADEEILVLHTLTVDPRAGGKGIGQTFVDFYEKLAIERERPYLRLDTNAKNARARKMYKSLGYEEVGIVDTTFNGIAGVELVLLEKMAKTE</sequence>
<feature type="domain" description="N-acetyltransferase" evidence="1">
    <location>
        <begin position="1"/>
        <end position="119"/>
    </location>
</feature>
<dbReference type="Proteomes" id="UP000586454">
    <property type="component" value="Unassembled WGS sequence"/>
</dbReference>
<dbReference type="InterPro" id="IPR000182">
    <property type="entry name" value="GNAT_dom"/>
</dbReference>
<dbReference type="Pfam" id="PF00583">
    <property type="entry name" value="Acetyltransf_1"/>
    <property type="match status" value="1"/>
</dbReference>
<accession>A0A6V6Y7N7</accession>
<evidence type="ECO:0000313" key="2">
    <source>
        <dbReference type="EMBL" id="CAC9936107.1"/>
    </source>
</evidence>
<organism evidence="2 3">
    <name type="scientific">Aedoeadaptatus nemausensis</name>
    <dbReference type="NCBI Taxonomy" id="2582829"/>
    <lineage>
        <taxon>Bacteria</taxon>
        <taxon>Bacillati</taxon>
        <taxon>Bacillota</taxon>
        <taxon>Tissierellia</taxon>
        <taxon>Tissierellales</taxon>
        <taxon>Peptoniphilaceae</taxon>
        <taxon>Aedoeadaptatus</taxon>
    </lineage>
</organism>
<dbReference type="AlphaFoldDB" id="A0A6V6Y7N7"/>